<dbReference type="GO" id="GO:0019005">
    <property type="term" value="C:SCF ubiquitin ligase complex"/>
    <property type="evidence" value="ECO:0007669"/>
    <property type="project" value="TreeGrafter"/>
</dbReference>
<dbReference type="AlphaFoldDB" id="B0ERJ8"/>
<name>B0ERJ8_ENTDS</name>
<organism evidence="4">
    <name type="scientific">Entamoeba dispar (strain ATCC PRA-260 / SAW760)</name>
    <dbReference type="NCBI Taxonomy" id="370354"/>
    <lineage>
        <taxon>Eukaryota</taxon>
        <taxon>Amoebozoa</taxon>
        <taxon>Evosea</taxon>
        <taxon>Archamoebae</taxon>
        <taxon>Mastigamoebida</taxon>
        <taxon>Entamoebidae</taxon>
        <taxon>Entamoeba</taxon>
    </lineage>
</organism>
<feature type="region of interest" description="Disordered" evidence="1">
    <location>
        <begin position="638"/>
        <end position="659"/>
    </location>
</feature>
<accession>B0ERJ8</accession>
<proteinExistence type="predicted"/>
<dbReference type="RefSeq" id="XP_001740724.1">
    <property type="nucleotide sequence ID" value="XM_001740672.1"/>
</dbReference>
<keyword evidence="4" id="KW-1185">Reference proteome</keyword>
<dbReference type="InterPro" id="IPR036047">
    <property type="entry name" value="F-box-like_dom_sf"/>
</dbReference>
<feature type="domain" description="F-box" evidence="2">
    <location>
        <begin position="35"/>
        <end position="94"/>
    </location>
</feature>
<dbReference type="KEGG" id="edi:EDI_037960"/>
<dbReference type="PANTHER" id="PTHR13318">
    <property type="entry name" value="PARTNER OF PAIRED, ISOFORM B-RELATED"/>
    <property type="match status" value="1"/>
</dbReference>
<reference evidence="4" key="1">
    <citation type="submission" date="2007-12" db="EMBL/GenBank/DDBJ databases">
        <title>Annotation of Entamoeba dispar SAW760.</title>
        <authorList>
            <person name="Lorenzi H."/>
            <person name="Inman J."/>
            <person name="Schobel S."/>
            <person name="Amedeo P."/>
            <person name="Caler E."/>
        </authorList>
    </citation>
    <scope>NUCLEOTIDE SEQUENCE [LARGE SCALE GENOMIC DNA]</scope>
    <source>
        <strain evidence="4">ATCC PRA-260 / SAW760</strain>
    </source>
</reference>
<sequence>MWNWFKSSSQPQQTNNSFLEQNKDHTIELTTFHENWSINNLSEDDFHKVFGYLSQKDLMKCRLVCKIWKDYLKTLPELTVTEPNPKLSSLFREIKRLNVDPNSEMDCSALVTRLSNLTSLKCGKISQDTLDELYTLKRLECPNVIPPYGVEQIVSGSVQNITKYTSLTSLQIYNITDSDIPSIGKLTGLKKLSISSKKFIGKIEDLIDVSQLTSLEISNAPLGPEFYYNLYLFPYLVFIGFTHCHLPISGVSAQTPLSQLSPSDGFIYLAGCNSLRYLYLNESEVTSYHLDVLARMDNLLGISLKGCPTLSDYSLTPFKTGPIRNSLEELNISDTMVTHIGLQIVARLKYLRVLDISRCNGIKILSPLNSLKYLEVLRLSNVRVNSDTLQDAFRTPPKYLQQLLVDAGPIDDSLLTVICSKFPNLVSVNLKESQITSPGVEALQMVKYLRYVDFGKTSVDDQVFEFLCKITSLETISFEGCQNISGEGVHVLEPLRGLRVLNFNGCKNFSEYALKEMEDLSVETLRVAGASQIGMMGWKYIAQIEQIKRLDLSFTSVDDNGVQEILKSKWLEVIYLRHTKVTDKSIETLLCCNLIRKIDARETNVVKQYNFSNCIVITKDSVIKQNALPIQQQATICSSNSSSSSSESSEDDSEIENKE</sequence>
<dbReference type="SUPFAM" id="SSF81383">
    <property type="entry name" value="F-box domain"/>
    <property type="match status" value="1"/>
</dbReference>
<dbReference type="GeneID" id="5885894"/>
<protein>
    <submittedName>
        <fullName evidence="3">F-box/leucine rich repeat protein, putative</fullName>
    </submittedName>
</protein>
<dbReference type="Gene3D" id="3.80.10.10">
    <property type="entry name" value="Ribonuclease Inhibitor"/>
    <property type="match status" value="3"/>
</dbReference>
<evidence type="ECO:0000259" key="2">
    <source>
        <dbReference type="PROSITE" id="PS50181"/>
    </source>
</evidence>
<dbReference type="InterPro" id="IPR001810">
    <property type="entry name" value="F-box_dom"/>
</dbReference>
<dbReference type="SUPFAM" id="SSF52047">
    <property type="entry name" value="RNI-like"/>
    <property type="match status" value="1"/>
</dbReference>
<dbReference type="PANTHER" id="PTHR13318:SF95">
    <property type="entry name" value="F-BOX PROTEIN YLR352W"/>
    <property type="match status" value="1"/>
</dbReference>
<dbReference type="OMA" id="CNVKDAD"/>
<dbReference type="eggNOG" id="ENOG502SC6D">
    <property type="taxonomic scope" value="Eukaryota"/>
</dbReference>
<evidence type="ECO:0000313" key="4">
    <source>
        <dbReference type="Proteomes" id="UP000008076"/>
    </source>
</evidence>
<gene>
    <name evidence="3" type="ORF">EDI_037960</name>
</gene>
<feature type="compositionally biased region" description="Acidic residues" evidence="1">
    <location>
        <begin position="648"/>
        <end position="659"/>
    </location>
</feature>
<evidence type="ECO:0000256" key="1">
    <source>
        <dbReference type="SAM" id="MobiDB-lite"/>
    </source>
</evidence>
<dbReference type="InterPro" id="IPR032675">
    <property type="entry name" value="LRR_dom_sf"/>
</dbReference>
<dbReference type="OrthoDB" id="120976at2759"/>
<dbReference type="Pfam" id="PF00646">
    <property type="entry name" value="F-box"/>
    <property type="match status" value="1"/>
</dbReference>
<evidence type="ECO:0000313" key="3">
    <source>
        <dbReference type="EMBL" id="EDR22856.1"/>
    </source>
</evidence>
<dbReference type="Gene3D" id="1.20.1280.50">
    <property type="match status" value="1"/>
</dbReference>
<dbReference type="EMBL" id="DS550522">
    <property type="protein sequence ID" value="EDR22856.1"/>
    <property type="molecule type" value="Genomic_DNA"/>
</dbReference>
<dbReference type="SUPFAM" id="SSF52058">
    <property type="entry name" value="L domain-like"/>
    <property type="match status" value="1"/>
</dbReference>
<feature type="compositionally biased region" description="Low complexity" evidence="1">
    <location>
        <begin position="638"/>
        <end position="647"/>
    </location>
</feature>
<dbReference type="VEuPathDB" id="AmoebaDB:EDI_037960"/>
<dbReference type="Proteomes" id="UP000008076">
    <property type="component" value="Unassembled WGS sequence"/>
</dbReference>
<dbReference type="GO" id="GO:0031146">
    <property type="term" value="P:SCF-dependent proteasomal ubiquitin-dependent protein catabolic process"/>
    <property type="evidence" value="ECO:0007669"/>
    <property type="project" value="TreeGrafter"/>
</dbReference>
<dbReference type="PROSITE" id="PS50181">
    <property type="entry name" value="FBOX"/>
    <property type="match status" value="1"/>
</dbReference>